<dbReference type="InterPro" id="IPR029068">
    <property type="entry name" value="Glyas_Bleomycin-R_OHBP_Dase"/>
</dbReference>
<dbReference type="PANTHER" id="PTHR33993">
    <property type="entry name" value="GLYOXALASE-RELATED"/>
    <property type="match status" value="1"/>
</dbReference>
<accession>A0ABP7K485</accession>
<dbReference type="InterPro" id="IPR052164">
    <property type="entry name" value="Anthracycline_SecMetBiosynth"/>
</dbReference>
<dbReference type="Proteomes" id="UP001501803">
    <property type="component" value="Unassembled WGS sequence"/>
</dbReference>
<sequence length="257" mass="27517">MATRYAAPLGAPCWIDLLSSDPDRAIAFYSDIFGWRAEQGGAEYGGYISLFHGDDIVAGLMKNEAESGYPDEWSTYLSSSDIHATVSAAESASATILLPPMEVVSMGTMAMIVDPGGASVGVWEAKDHPGFAAHGTAGTPFWHELHTRDYPVVVPFYQHVFGWQTEITGDTDEFRYTVQVSGPDQLAGIMDARGFLPEGMPSSWQVYFGSADVDATLARIALLGGTIVEDAEDTPFGRLAGATDPTGAYFKLTSLTP</sequence>
<evidence type="ECO:0000259" key="1">
    <source>
        <dbReference type="PROSITE" id="PS51819"/>
    </source>
</evidence>
<organism evidence="2 3">
    <name type="scientific">Leifsonia kafniensis</name>
    <dbReference type="NCBI Taxonomy" id="475957"/>
    <lineage>
        <taxon>Bacteria</taxon>
        <taxon>Bacillati</taxon>
        <taxon>Actinomycetota</taxon>
        <taxon>Actinomycetes</taxon>
        <taxon>Micrococcales</taxon>
        <taxon>Microbacteriaceae</taxon>
        <taxon>Leifsonia</taxon>
    </lineage>
</organism>
<dbReference type="EMBL" id="BAABCN010000002">
    <property type="protein sequence ID" value="GAA3865253.1"/>
    <property type="molecule type" value="Genomic_DNA"/>
</dbReference>
<dbReference type="PROSITE" id="PS51819">
    <property type="entry name" value="VOC"/>
    <property type="match status" value="2"/>
</dbReference>
<evidence type="ECO:0000313" key="3">
    <source>
        <dbReference type="Proteomes" id="UP001501803"/>
    </source>
</evidence>
<dbReference type="SUPFAM" id="SSF54593">
    <property type="entry name" value="Glyoxalase/Bleomycin resistance protein/Dihydroxybiphenyl dioxygenase"/>
    <property type="match status" value="2"/>
</dbReference>
<dbReference type="Gene3D" id="3.10.180.10">
    <property type="entry name" value="2,3-Dihydroxybiphenyl 1,2-Dioxygenase, domain 1"/>
    <property type="match status" value="2"/>
</dbReference>
<dbReference type="InterPro" id="IPR037523">
    <property type="entry name" value="VOC_core"/>
</dbReference>
<feature type="domain" description="VOC" evidence="1">
    <location>
        <begin position="139"/>
        <end position="255"/>
    </location>
</feature>
<reference evidence="3" key="1">
    <citation type="journal article" date="2019" name="Int. J. Syst. Evol. Microbiol.">
        <title>The Global Catalogue of Microorganisms (GCM) 10K type strain sequencing project: providing services to taxonomists for standard genome sequencing and annotation.</title>
        <authorList>
            <consortium name="The Broad Institute Genomics Platform"/>
            <consortium name="The Broad Institute Genome Sequencing Center for Infectious Disease"/>
            <person name="Wu L."/>
            <person name="Ma J."/>
        </authorList>
    </citation>
    <scope>NUCLEOTIDE SEQUENCE [LARGE SCALE GENOMIC DNA]</scope>
    <source>
        <strain evidence="3">JCM 17021</strain>
    </source>
</reference>
<evidence type="ECO:0000313" key="2">
    <source>
        <dbReference type="EMBL" id="GAA3865253.1"/>
    </source>
</evidence>
<gene>
    <name evidence="2" type="ORF">GCM10022381_06260</name>
</gene>
<dbReference type="PANTHER" id="PTHR33993:SF10">
    <property type="entry name" value="CONSERVED PROTEIN"/>
    <property type="match status" value="1"/>
</dbReference>
<dbReference type="Pfam" id="PF00903">
    <property type="entry name" value="Glyoxalase"/>
    <property type="match status" value="2"/>
</dbReference>
<dbReference type="RefSeq" id="WP_345062185.1">
    <property type="nucleotide sequence ID" value="NZ_BAABCN010000002.1"/>
</dbReference>
<name>A0ABP7K485_9MICO</name>
<keyword evidence="3" id="KW-1185">Reference proteome</keyword>
<dbReference type="InterPro" id="IPR004360">
    <property type="entry name" value="Glyas_Fos-R_dOase_dom"/>
</dbReference>
<dbReference type="CDD" id="cd07247">
    <property type="entry name" value="SgaA_N_like"/>
    <property type="match status" value="2"/>
</dbReference>
<protein>
    <submittedName>
        <fullName evidence="2">VOC family protein</fullName>
    </submittedName>
</protein>
<comment type="caution">
    <text evidence="2">The sequence shown here is derived from an EMBL/GenBank/DDBJ whole genome shotgun (WGS) entry which is preliminary data.</text>
</comment>
<proteinExistence type="predicted"/>
<feature type="domain" description="VOC" evidence="1">
    <location>
        <begin position="11"/>
        <end position="125"/>
    </location>
</feature>